<dbReference type="Proteomes" id="UP000093695">
    <property type="component" value="Chromosome"/>
</dbReference>
<keyword evidence="8" id="KW-1185">Reference proteome</keyword>
<dbReference type="EMBL" id="CP016174">
    <property type="protein sequence ID" value="ANN16308.1"/>
    <property type="molecule type" value="Genomic_DNA"/>
</dbReference>
<dbReference type="PANTHER" id="PTHR30055:SF226">
    <property type="entry name" value="HTH-TYPE TRANSCRIPTIONAL REGULATOR PKSA"/>
    <property type="match status" value="1"/>
</dbReference>
<dbReference type="GO" id="GO:0003700">
    <property type="term" value="F:DNA-binding transcription factor activity"/>
    <property type="evidence" value="ECO:0007669"/>
    <property type="project" value="TreeGrafter"/>
</dbReference>
<dbReference type="GO" id="GO:0000976">
    <property type="term" value="F:transcription cis-regulatory region binding"/>
    <property type="evidence" value="ECO:0007669"/>
    <property type="project" value="TreeGrafter"/>
</dbReference>
<dbReference type="STRING" id="31958.SD37_12050"/>
<dbReference type="Pfam" id="PF13977">
    <property type="entry name" value="TetR_C_6"/>
    <property type="match status" value="1"/>
</dbReference>
<evidence type="ECO:0000259" key="6">
    <source>
        <dbReference type="PROSITE" id="PS50977"/>
    </source>
</evidence>
<evidence type="ECO:0000256" key="4">
    <source>
        <dbReference type="ARBA" id="ARBA00023163"/>
    </source>
</evidence>
<sequence>MRSHCKRRNGRCRLPKQVDHAARRAEIAEALTRLTATRGLEGVSLRHVAAEAGMSMGLVQHYFKTKDEMLLFAVERRSQVYEERLKARLEAGELPPTPKAIFRAIMAEILPMDERRRGDWLMGVAFLIRAISDPLFAAAYTEGVPQLFELFALLIRQGQEAGDVDKSADPEHEAAILWALADSQGTNIVMKHRTPDEAMSTVDYYLDRLFGSAPAG</sequence>
<dbReference type="Gene3D" id="1.10.357.10">
    <property type="entry name" value="Tetracycline Repressor, domain 2"/>
    <property type="match status" value="1"/>
</dbReference>
<feature type="DNA-binding region" description="H-T-H motif" evidence="5">
    <location>
        <begin position="44"/>
        <end position="63"/>
    </location>
</feature>
<keyword evidence="4" id="KW-0804">Transcription</keyword>
<keyword evidence="3 5" id="KW-0238">DNA-binding</keyword>
<dbReference type="SUPFAM" id="SSF48498">
    <property type="entry name" value="Tetracyclin repressor-like, C-terminal domain"/>
    <property type="match status" value="1"/>
</dbReference>
<dbReference type="InterPro" id="IPR039538">
    <property type="entry name" value="BetI_C"/>
</dbReference>
<dbReference type="AlphaFoldDB" id="A0A193BVW6"/>
<evidence type="ECO:0000313" key="7">
    <source>
        <dbReference type="EMBL" id="ANN16308.1"/>
    </source>
</evidence>
<evidence type="ECO:0000256" key="5">
    <source>
        <dbReference type="PROSITE-ProRule" id="PRU00335"/>
    </source>
</evidence>
<dbReference type="KEGG" id="aori:SD37_12050"/>
<dbReference type="InterPro" id="IPR036271">
    <property type="entry name" value="Tet_transcr_reg_TetR-rel_C_sf"/>
</dbReference>
<evidence type="ECO:0000256" key="1">
    <source>
        <dbReference type="ARBA" id="ARBA00022491"/>
    </source>
</evidence>
<keyword evidence="1" id="KW-0678">Repressor</keyword>
<dbReference type="PANTHER" id="PTHR30055">
    <property type="entry name" value="HTH-TYPE TRANSCRIPTIONAL REGULATOR RUTR"/>
    <property type="match status" value="1"/>
</dbReference>
<organism evidence="7 8">
    <name type="scientific">Amycolatopsis orientalis</name>
    <name type="common">Nocardia orientalis</name>
    <dbReference type="NCBI Taxonomy" id="31958"/>
    <lineage>
        <taxon>Bacteria</taxon>
        <taxon>Bacillati</taxon>
        <taxon>Actinomycetota</taxon>
        <taxon>Actinomycetes</taxon>
        <taxon>Pseudonocardiales</taxon>
        <taxon>Pseudonocardiaceae</taxon>
        <taxon>Amycolatopsis</taxon>
    </lineage>
</organism>
<dbReference type="InterPro" id="IPR009057">
    <property type="entry name" value="Homeodomain-like_sf"/>
</dbReference>
<name>A0A193BVW6_AMYOR</name>
<evidence type="ECO:0000313" key="8">
    <source>
        <dbReference type="Proteomes" id="UP000093695"/>
    </source>
</evidence>
<accession>A0A193BVW6</accession>
<dbReference type="InterPro" id="IPR050109">
    <property type="entry name" value="HTH-type_TetR-like_transc_reg"/>
</dbReference>
<proteinExistence type="predicted"/>
<protein>
    <submittedName>
        <fullName evidence="7">TetR family transcriptional regulator</fullName>
    </submittedName>
</protein>
<dbReference type="eggNOG" id="COG1309">
    <property type="taxonomic scope" value="Bacteria"/>
</dbReference>
<dbReference type="SUPFAM" id="SSF46689">
    <property type="entry name" value="Homeodomain-like"/>
    <property type="match status" value="1"/>
</dbReference>
<feature type="domain" description="HTH tetR-type" evidence="6">
    <location>
        <begin position="21"/>
        <end position="81"/>
    </location>
</feature>
<dbReference type="PROSITE" id="PS50977">
    <property type="entry name" value="HTH_TETR_2"/>
    <property type="match status" value="1"/>
</dbReference>
<evidence type="ECO:0000256" key="2">
    <source>
        <dbReference type="ARBA" id="ARBA00023015"/>
    </source>
</evidence>
<evidence type="ECO:0000256" key="3">
    <source>
        <dbReference type="ARBA" id="ARBA00023125"/>
    </source>
</evidence>
<dbReference type="Pfam" id="PF00440">
    <property type="entry name" value="TetR_N"/>
    <property type="match status" value="1"/>
</dbReference>
<gene>
    <name evidence="7" type="ORF">SD37_12050</name>
</gene>
<dbReference type="RefSeq" id="WP_044854112.1">
    <property type="nucleotide sequence ID" value="NZ_CP016174.1"/>
</dbReference>
<reference evidence="7 8" key="1">
    <citation type="journal article" date="2015" name="Genome Announc.">
        <title>Draft Genome Sequence of Norvancomycin-Producing Strain Amycolatopsis orientalis CPCC200066.</title>
        <authorList>
            <person name="Lei X."/>
            <person name="Yuan F."/>
            <person name="Shi Y."/>
            <person name="Li X."/>
            <person name="Wang L."/>
            <person name="Hong B."/>
        </authorList>
    </citation>
    <scope>NUCLEOTIDE SEQUENCE [LARGE SCALE GENOMIC DNA]</scope>
    <source>
        <strain evidence="7 8">B-37</strain>
    </source>
</reference>
<dbReference type="InterPro" id="IPR001647">
    <property type="entry name" value="HTH_TetR"/>
</dbReference>
<keyword evidence="2" id="KW-0805">Transcription regulation</keyword>